<evidence type="ECO:0000313" key="1">
    <source>
        <dbReference type="EMBL" id="EUA52276.1"/>
    </source>
</evidence>
<accession>X8C929</accession>
<dbReference type="AlphaFoldDB" id="X8C929"/>
<proteinExistence type="predicted"/>
<gene>
    <name evidence="1" type="ORF">I553_2462</name>
</gene>
<comment type="caution">
    <text evidence="1">The sequence shown here is derived from an EMBL/GenBank/DDBJ whole genome shotgun (WGS) entry which is preliminary data.</text>
</comment>
<reference evidence="1" key="1">
    <citation type="submission" date="2014-01" db="EMBL/GenBank/DDBJ databases">
        <authorList>
            <person name="Brown-Elliot B."/>
            <person name="Wallace R."/>
            <person name="Lenaerts A."/>
            <person name="Ordway D."/>
            <person name="DeGroote M.A."/>
            <person name="Parker T."/>
            <person name="Sizemore C."/>
            <person name="Tallon L.J."/>
            <person name="Sadzewicz L.K."/>
            <person name="Sengamalay N."/>
            <person name="Fraser C.M."/>
            <person name="Hine E."/>
            <person name="Shefchek K.A."/>
            <person name="Das S.P."/>
            <person name="Tettelin H."/>
        </authorList>
    </citation>
    <scope>NUCLEOTIDE SEQUENCE [LARGE SCALE GENOMIC DNA]</scope>
    <source>
        <strain evidence="1">4042</strain>
    </source>
</reference>
<sequence length="215" mass="23256">MVESDALPIEVRTELFTADRAQLVSSSVAKRLEKEIAGFLNEWPALDDANRALIREAITGDNNDRPTIAIAEKIARALMVKGFSLGAPGEGKCGGRNQKPPEPTPPEDLYDNPTHFEGPRWSPLKLGKSRGSTSSSTLLMDSSAKANAHSCASLVTTLISVMTKLPLANYDRAAFGSPFLSPITRNPARTSSMLRFQNGSEHLEGWAHDSNGPRN</sequence>
<organism evidence="1">
    <name type="scientific">Mycobacterium xenopi 4042</name>
    <dbReference type="NCBI Taxonomy" id="1299334"/>
    <lineage>
        <taxon>Bacteria</taxon>
        <taxon>Bacillati</taxon>
        <taxon>Actinomycetota</taxon>
        <taxon>Actinomycetes</taxon>
        <taxon>Mycobacteriales</taxon>
        <taxon>Mycobacteriaceae</taxon>
        <taxon>Mycobacterium</taxon>
    </lineage>
</organism>
<dbReference type="EMBL" id="JAOB01000033">
    <property type="protein sequence ID" value="EUA52276.1"/>
    <property type="molecule type" value="Genomic_DNA"/>
</dbReference>
<protein>
    <submittedName>
        <fullName evidence="1">Uncharacterized protein</fullName>
    </submittedName>
</protein>
<name>X8C929_MYCXE</name>